<reference evidence="3 6" key="3">
    <citation type="submission" date="2018-10" db="EMBL/GenBank/DDBJ databases">
        <title>Genotypes and phenotypes of Enterococci isolated from broiler chickens.</title>
        <authorList>
            <person name="Muhammad A.R."/>
            <person name="Diarra M.S."/>
        </authorList>
    </citation>
    <scope>NUCLEOTIDE SEQUENCE [LARGE SCALE GENOMIC DNA]</scope>
    <source>
        <strain evidence="3 6">P5 C A 35</strain>
    </source>
</reference>
<geneLocation type="plasmid" evidence="1 5">
    <name>unnamed</name>
</geneLocation>
<dbReference type="GeneID" id="66498794"/>
<dbReference type="Proteomes" id="UP000281752">
    <property type="component" value="Unassembled WGS sequence"/>
</dbReference>
<dbReference type="Proteomes" id="UP000249070">
    <property type="component" value="Unassembled WGS sequence"/>
</dbReference>
<dbReference type="EMBL" id="CP033042">
    <property type="protein sequence ID" value="AYM74298.1"/>
    <property type="molecule type" value="Genomic_DNA"/>
</dbReference>
<keyword evidence="1" id="KW-0614">Plasmid</keyword>
<evidence type="ECO:0000313" key="6">
    <source>
        <dbReference type="Proteomes" id="UP000281752"/>
    </source>
</evidence>
<dbReference type="EMBL" id="RKNM01000021">
    <property type="protein sequence ID" value="ROX53653.1"/>
    <property type="molecule type" value="Genomic_DNA"/>
</dbReference>
<evidence type="ECO:0000313" key="1">
    <source>
        <dbReference type="EMBL" id="AYM74298.1"/>
    </source>
</evidence>
<reference evidence="1 5" key="2">
    <citation type="submission" date="2018-10" db="EMBL/GenBank/DDBJ databases">
        <title>Escaping from acidified nitrite in gastric host defense: Transcriptomic basis for resistance to free nitrous acid in Enterococcus faecalis.</title>
        <authorList>
            <person name="Yu Z."/>
            <person name="Shi D."/>
            <person name="Liu W."/>
            <person name="Meng F."/>
        </authorList>
    </citation>
    <scope>NUCLEOTIDE SEQUENCE [LARGE SCALE GENOMIC DNA]</scope>
    <source>
        <strain evidence="1 5">JE1</strain>
        <plasmid evidence="1 5">unnamed</plasmid>
    </source>
</reference>
<reference evidence="2 4" key="1">
    <citation type="submission" date="2018-05" db="EMBL/GenBank/DDBJ databases">
        <title>Vancomycin-resistant Enterococcus faecium strain from Chelyabinsk, Russia.</title>
        <authorList>
            <person name="Gostev V."/>
            <person name="Goncharov A."/>
            <person name="Kolodzhieva V."/>
            <person name="Suvorov A."/>
            <person name="Sidorenko S."/>
            <person name="Zueva L."/>
        </authorList>
    </citation>
    <scope>NUCLEOTIDE SEQUENCE [LARGE SCALE GENOMIC DNA]</scope>
    <source>
        <strain evidence="2 4">20</strain>
    </source>
</reference>
<evidence type="ECO:0000313" key="5">
    <source>
        <dbReference type="Proteomes" id="UP000275747"/>
    </source>
</evidence>
<gene>
    <name evidence="1" type="ORF">D9Z05_13760</name>
    <name evidence="2" type="ORF">DKP91_16150</name>
    <name evidence="3" type="ORF">EGW36_12420</name>
</gene>
<dbReference type="AlphaFoldDB" id="A0A242BFN0"/>
<dbReference type="RefSeq" id="WP_002293546.1">
    <property type="nucleotide sequence ID" value="NZ_AP026567.1"/>
</dbReference>
<evidence type="ECO:0000313" key="3">
    <source>
        <dbReference type="EMBL" id="ROX53653.1"/>
    </source>
</evidence>
<evidence type="ECO:0000313" key="4">
    <source>
        <dbReference type="Proteomes" id="UP000249070"/>
    </source>
</evidence>
<name>A0A242BFN0_ENTFC</name>
<dbReference type="Proteomes" id="UP000275747">
    <property type="component" value="Plasmid unnamed"/>
</dbReference>
<evidence type="ECO:0000313" key="2">
    <source>
        <dbReference type="EMBL" id="PZM51912.1"/>
    </source>
</evidence>
<sequence length="131" mass="15226">MKKKQTKLSLADILTQLTATEDGVVEFERSEISVVDDRYFKMPYFFDQAKVICLCGYDGVRDYFGIRITEEKVVWVNNHTELGALAFEGTVLDNISIVFEEESFTLECDKLTRYIDPKFYEDKNLAWELAL</sequence>
<organism evidence="3 6">
    <name type="scientific">Enterococcus faecium</name>
    <name type="common">Streptococcus faecium</name>
    <dbReference type="NCBI Taxonomy" id="1352"/>
    <lineage>
        <taxon>Bacteria</taxon>
        <taxon>Bacillati</taxon>
        <taxon>Bacillota</taxon>
        <taxon>Bacilli</taxon>
        <taxon>Lactobacillales</taxon>
        <taxon>Enterococcaceae</taxon>
        <taxon>Enterococcus</taxon>
    </lineage>
</organism>
<dbReference type="EMBL" id="QHGU01000208">
    <property type="protein sequence ID" value="PZM51912.1"/>
    <property type="molecule type" value="Genomic_DNA"/>
</dbReference>
<accession>A0A242BFN0</accession>
<protein>
    <submittedName>
        <fullName evidence="3">Uncharacterized protein</fullName>
    </submittedName>
</protein>
<proteinExistence type="predicted"/>